<dbReference type="KEGG" id="scu:SCE1572_24740"/>
<dbReference type="Proteomes" id="UP000014803">
    <property type="component" value="Chromosome"/>
</dbReference>
<evidence type="ECO:0000313" key="2">
    <source>
        <dbReference type="Proteomes" id="UP000014803"/>
    </source>
</evidence>
<gene>
    <name evidence="1" type="ORF">SCE1572_24740</name>
</gene>
<dbReference type="HOGENOM" id="CLU_1460382_0_0_7"/>
<protein>
    <submittedName>
        <fullName evidence="1">Uncharacterized protein</fullName>
    </submittedName>
</protein>
<evidence type="ECO:0000313" key="1">
    <source>
        <dbReference type="EMBL" id="AGP37413.1"/>
    </source>
</evidence>
<dbReference type="EMBL" id="CP003969">
    <property type="protein sequence ID" value="AGP37413.1"/>
    <property type="molecule type" value="Genomic_DNA"/>
</dbReference>
<sequence>MISVNVIESVVVFPGTATVTHVSSAGVVPIPIRSAGRFDELAQALGLRLSVPALVIEQGTPSPGGGTLVICPPDVMHDLEVSGARGLPWVVVVDMDRAKVVRRAEALGLAATVEVQDYANWVDGLPQPPAIYGRKELAERIGAVASEHPLHAGPRYARMTRAGGDLPMLLADYLAAYAEAGLPAP</sequence>
<dbReference type="AlphaFoldDB" id="S4Y3F4"/>
<reference evidence="1 2" key="1">
    <citation type="journal article" date="2013" name="Sci. Rep.">
        <title>Extraordinary expansion of a Sorangium cellulosum genome from an alkaline milieu.</title>
        <authorList>
            <person name="Han K."/>
            <person name="Li Z.F."/>
            <person name="Peng R."/>
            <person name="Zhu L.P."/>
            <person name="Zhou T."/>
            <person name="Wang L.G."/>
            <person name="Li S.G."/>
            <person name="Zhang X.B."/>
            <person name="Hu W."/>
            <person name="Wu Z.H."/>
            <person name="Qin N."/>
            <person name="Li Y.Z."/>
        </authorList>
    </citation>
    <scope>NUCLEOTIDE SEQUENCE [LARGE SCALE GENOMIC DNA]</scope>
    <source>
        <strain evidence="1 2">So0157-2</strain>
    </source>
</reference>
<dbReference type="PATRIC" id="fig|1254432.3.peg.5611"/>
<name>S4Y3F4_SORCE</name>
<organism evidence="1 2">
    <name type="scientific">Sorangium cellulosum So0157-2</name>
    <dbReference type="NCBI Taxonomy" id="1254432"/>
    <lineage>
        <taxon>Bacteria</taxon>
        <taxon>Pseudomonadati</taxon>
        <taxon>Myxococcota</taxon>
        <taxon>Polyangia</taxon>
        <taxon>Polyangiales</taxon>
        <taxon>Polyangiaceae</taxon>
        <taxon>Sorangium</taxon>
    </lineage>
</organism>
<proteinExistence type="predicted"/>
<accession>S4Y3F4</accession>